<evidence type="ECO:0000259" key="2">
    <source>
        <dbReference type="Pfam" id="PF00465"/>
    </source>
</evidence>
<evidence type="ECO:0000313" key="5">
    <source>
        <dbReference type="Proteomes" id="UP000824260"/>
    </source>
</evidence>
<organism evidence="4 5">
    <name type="scientific">Candidatus Pullichristensenella stercorigallinarum</name>
    <dbReference type="NCBI Taxonomy" id="2840909"/>
    <lineage>
        <taxon>Bacteria</taxon>
        <taxon>Bacillati</taxon>
        <taxon>Bacillota</taxon>
        <taxon>Clostridia</taxon>
        <taxon>Candidatus Pullichristensenella</taxon>
    </lineage>
</organism>
<keyword evidence="1" id="KW-0560">Oxidoreductase</keyword>
<dbReference type="GO" id="GO:1990002">
    <property type="term" value="F:methylglyoxal reductase (NADPH) (acetol producing) activity"/>
    <property type="evidence" value="ECO:0007669"/>
    <property type="project" value="TreeGrafter"/>
</dbReference>
<evidence type="ECO:0000313" key="4">
    <source>
        <dbReference type="EMBL" id="HIQ83866.1"/>
    </source>
</evidence>
<gene>
    <name evidence="4" type="ORF">IAA52_12310</name>
</gene>
<evidence type="ECO:0000259" key="3">
    <source>
        <dbReference type="Pfam" id="PF25137"/>
    </source>
</evidence>
<evidence type="ECO:0000256" key="1">
    <source>
        <dbReference type="ARBA" id="ARBA00023002"/>
    </source>
</evidence>
<dbReference type="GO" id="GO:0005829">
    <property type="term" value="C:cytosol"/>
    <property type="evidence" value="ECO:0007669"/>
    <property type="project" value="TreeGrafter"/>
</dbReference>
<proteinExistence type="predicted"/>
<dbReference type="CDD" id="cd08187">
    <property type="entry name" value="BDH"/>
    <property type="match status" value="1"/>
</dbReference>
<dbReference type="FunFam" id="3.40.50.1970:FF:000003">
    <property type="entry name" value="Alcohol dehydrogenase, iron-containing"/>
    <property type="match status" value="1"/>
</dbReference>
<dbReference type="GO" id="GO:1990362">
    <property type="term" value="F:butanol dehydrogenase (NAD+) activity"/>
    <property type="evidence" value="ECO:0007669"/>
    <property type="project" value="InterPro"/>
</dbReference>
<dbReference type="EMBL" id="DVFZ01000116">
    <property type="protein sequence ID" value="HIQ83866.1"/>
    <property type="molecule type" value="Genomic_DNA"/>
</dbReference>
<protein>
    <submittedName>
        <fullName evidence="4">Iron-containing alcohol dehydrogenase</fullName>
    </submittedName>
</protein>
<dbReference type="GO" id="GO:0046872">
    <property type="term" value="F:metal ion binding"/>
    <property type="evidence" value="ECO:0007669"/>
    <property type="project" value="InterPro"/>
</dbReference>
<sequence>MINFTHYLPTRFVFGRGVENQTGELVRALGATKVLIHYGGGSAVRSGLIARVEASLDAAGVKHVSLGGAQPNPRDTKVYEGIELIRREKVDFVLAVGGGSAIDSAKAMAHGALYEGDFWDFFCGKAKPEKSLPKGVVLTMSAAGSESSDSCVITQAATKTKRGLNTELNRPLLAIMNPELTMTLPPYQIACGATDILAHIMERYFSNEPDCDLTDRLCEGTMQAVIRAARVMVKTPTDYDAASQLMWASTIAHNDTLSVGRVKDFASHQIEHELSALYDCAHGAGLAVVFPGWLRFMLKKPEKVMRLAQFAVRVWGCEMDFEHPEKTAALGIDAYVSWLKSIRMPVTFAELGAREEDIPYLAKKVKRPNPDGTVGKFYALNTEEIEEIYRLCL</sequence>
<reference evidence="4" key="2">
    <citation type="journal article" date="2021" name="PeerJ">
        <title>Extensive microbial diversity within the chicken gut microbiome revealed by metagenomics and culture.</title>
        <authorList>
            <person name="Gilroy R."/>
            <person name="Ravi A."/>
            <person name="Getino M."/>
            <person name="Pursley I."/>
            <person name="Horton D.L."/>
            <person name="Alikhan N.F."/>
            <person name="Baker D."/>
            <person name="Gharbi K."/>
            <person name="Hall N."/>
            <person name="Watson M."/>
            <person name="Adriaenssens E.M."/>
            <person name="Foster-Nyarko E."/>
            <person name="Jarju S."/>
            <person name="Secka A."/>
            <person name="Antonio M."/>
            <person name="Oren A."/>
            <person name="Chaudhuri R.R."/>
            <person name="La Ragione R."/>
            <person name="Hildebrand F."/>
            <person name="Pallen M.J."/>
        </authorList>
    </citation>
    <scope>NUCLEOTIDE SEQUENCE</scope>
    <source>
        <strain evidence="4">ChiSjej6B24-2974</strain>
    </source>
</reference>
<dbReference type="Gene3D" id="3.40.50.1970">
    <property type="match status" value="1"/>
</dbReference>
<dbReference type="InterPro" id="IPR056798">
    <property type="entry name" value="ADH_Fe_C"/>
</dbReference>
<dbReference type="Pfam" id="PF25137">
    <property type="entry name" value="ADH_Fe_C"/>
    <property type="match status" value="1"/>
</dbReference>
<dbReference type="GO" id="GO:0008106">
    <property type="term" value="F:alcohol dehydrogenase (NADP+) activity"/>
    <property type="evidence" value="ECO:0007669"/>
    <property type="project" value="TreeGrafter"/>
</dbReference>
<accession>A0A9D0ZQQ3</accession>
<dbReference type="PANTHER" id="PTHR43633">
    <property type="entry name" value="ALCOHOL DEHYDROGENASE YQHD"/>
    <property type="match status" value="1"/>
</dbReference>
<comment type="caution">
    <text evidence="4">The sequence shown here is derived from an EMBL/GenBank/DDBJ whole genome shotgun (WGS) entry which is preliminary data.</text>
</comment>
<dbReference type="SUPFAM" id="SSF56796">
    <property type="entry name" value="Dehydroquinate synthase-like"/>
    <property type="match status" value="1"/>
</dbReference>
<feature type="domain" description="Alcohol dehydrogenase iron-type/glycerol dehydrogenase GldA" evidence="2">
    <location>
        <begin position="9"/>
        <end position="178"/>
    </location>
</feature>
<dbReference type="InterPro" id="IPR044731">
    <property type="entry name" value="BDH-like"/>
</dbReference>
<name>A0A9D0ZQQ3_9FIRM</name>
<dbReference type="InterPro" id="IPR001670">
    <property type="entry name" value="ADH_Fe/GldA"/>
</dbReference>
<dbReference type="AlphaFoldDB" id="A0A9D0ZQQ3"/>
<dbReference type="PANTHER" id="PTHR43633:SF1">
    <property type="entry name" value="ALCOHOL DEHYDROGENASE YQHD"/>
    <property type="match status" value="1"/>
</dbReference>
<dbReference type="Pfam" id="PF00465">
    <property type="entry name" value="Fe-ADH"/>
    <property type="match status" value="1"/>
</dbReference>
<feature type="domain" description="Fe-containing alcohol dehydrogenase-like C-terminal" evidence="3">
    <location>
        <begin position="191"/>
        <end position="390"/>
    </location>
</feature>
<reference evidence="4" key="1">
    <citation type="submission" date="2020-10" db="EMBL/GenBank/DDBJ databases">
        <authorList>
            <person name="Gilroy R."/>
        </authorList>
    </citation>
    <scope>NUCLEOTIDE SEQUENCE</scope>
    <source>
        <strain evidence="4">ChiSjej6B24-2974</strain>
    </source>
</reference>
<dbReference type="Proteomes" id="UP000824260">
    <property type="component" value="Unassembled WGS sequence"/>
</dbReference>
<dbReference type="Gene3D" id="1.20.1090.10">
    <property type="entry name" value="Dehydroquinate synthase-like - alpha domain"/>
    <property type="match status" value="1"/>
</dbReference>